<dbReference type="Proteomes" id="UP000054270">
    <property type="component" value="Unassembled WGS sequence"/>
</dbReference>
<dbReference type="AlphaFoldDB" id="A0A0D2NNS0"/>
<evidence type="ECO:0000313" key="2">
    <source>
        <dbReference type="EMBL" id="KJA18441.1"/>
    </source>
</evidence>
<dbReference type="STRING" id="945553.A0A0D2NNS0"/>
<keyword evidence="1" id="KW-0472">Membrane</keyword>
<keyword evidence="1" id="KW-1133">Transmembrane helix</keyword>
<name>A0A0D2NNS0_HYPSF</name>
<gene>
    <name evidence="2" type="ORF">HYPSUDRAFT_45303</name>
</gene>
<organism evidence="2 3">
    <name type="scientific">Hypholoma sublateritium (strain FD-334 SS-4)</name>
    <dbReference type="NCBI Taxonomy" id="945553"/>
    <lineage>
        <taxon>Eukaryota</taxon>
        <taxon>Fungi</taxon>
        <taxon>Dikarya</taxon>
        <taxon>Basidiomycota</taxon>
        <taxon>Agaricomycotina</taxon>
        <taxon>Agaricomycetes</taxon>
        <taxon>Agaricomycetidae</taxon>
        <taxon>Agaricales</taxon>
        <taxon>Agaricineae</taxon>
        <taxon>Strophariaceae</taxon>
        <taxon>Hypholoma</taxon>
    </lineage>
</organism>
<protein>
    <recommendedName>
        <fullName evidence="4">WW domain-containing protein</fullName>
    </recommendedName>
</protein>
<accession>A0A0D2NNS0</accession>
<reference evidence="3" key="1">
    <citation type="submission" date="2014-04" db="EMBL/GenBank/DDBJ databases">
        <title>Evolutionary Origins and Diversification of the Mycorrhizal Mutualists.</title>
        <authorList>
            <consortium name="DOE Joint Genome Institute"/>
            <consortium name="Mycorrhizal Genomics Consortium"/>
            <person name="Kohler A."/>
            <person name="Kuo A."/>
            <person name="Nagy L.G."/>
            <person name="Floudas D."/>
            <person name="Copeland A."/>
            <person name="Barry K.W."/>
            <person name="Cichocki N."/>
            <person name="Veneault-Fourrey C."/>
            <person name="LaButti K."/>
            <person name="Lindquist E.A."/>
            <person name="Lipzen A."/>
            <person name="Lundell T."/>
            <person name="Morin E."/>
            <person name="Murat C."/>
            <person name="Riley R."/>
            <person name="Ohm R."/>
            <person name="Sun H."/>
            <person name="Tunlid A."/>
            <person name="Henrissat B."/>
            <person name="Grigoriev I.V."/>
            <person name="Hibbett D.S."/>
            <person name="Martin F."/>
        </authorList>
    </citation>
    <scope>NUCLEOTIDE SEQUENCE [LARGE SCALE GENOMIC DNA]</scope>
    <source>
        <strain evidence="3">FD-334 SS-4</strain>
    </source>
</reference>
<feature type="transmembrane region" description="Helical" evidence="1">
    <location>
        <begin position="557"/>
        <end position="578"/>
    </location>
</feature>
<sequence length="627" mass="72116">MASVWFGAEKLPVTEEPDLVDRRRGLNAINAISPLPRTLLTRSIDDQLPLYYSAHSFQRGNLELRYLRQKIGLAGRYSSMDTVLEACSSAESTLCEISPNSDSEADMNKANDTKLDPFQSTRPDITLQIPGLVGVTSYEYERYDRRRITEKHFWAEYIIDPLETSFKRIPPPQRWEYHVHPDGGLYFIGKAWTIPVLTDIYLYDADSRTRLENIIENVFQYIDKYRITLPSHDVCLVLEFRQSGRCGYYFVDHRTRCLFWLEKYDAMEFLAQVRVQYTPSLIGNEMKSLYWLHNEYFPQARKFPEDAVIELQDILIHAIGDSLTSPQNTSPYGLDDLQKMIGVVNDIRRSGAKGVGSSTVIYRFLHNFYHERLLHLHGEKMARLDVDQSIHPERKRTLLISIFTPFLIFGPSVYLRKLQKISVDSLVRKRDWTALQQELINEWKEITLYATVLLNANVAFLAIQSVDDASLPGSRSPQQRASYFSIVNSVGAIVLALLLVRQHTTTLTSEFLAHRSASIWGLETLALMYSLPYALLLWGMLSFLIAFSVMCFGSGDILTIFMMSVTCFTLFILFLWCISASYEKRPFWYPWIMRKITSQHIEGVLAGRGRMRSGEDLTAGACEDKRV</sequence>
<dbReference type="OrthoDB" id="2657661at2759"/>
<evidence type="ECO:0008006" key="4">
    <source>
        <dbReference type="Google" id="ProtNLM"/>
    </source>
</evidence>
<evidence type="ECO:0000313" key="3">
    <source>
        <dbReference type="Proteomes" id="UP000054270"/>
    </source>
</evidence>
<keyword evidence="1" id="KW-0812">Transmembrane</keyword>
<dbReference type="EMBL" id="KN817589">
    <property type="protein sequence ID" value="KJA18441.1"/>
    <property type="molecule type" value="Genomic_DNA"/>
</dbReference>
<evidence type="ECO:0000256" key="1">
    <source>
        <dbReference type="SAM" id="Phobius"/>
    </source>
</evidence>
<dbReference type="OMA" id="SHIGHEI"/>
<feature type="transmembrane region" description="Helical" evidence="1">
    <location>
        <begin position="520"/>
        <end position="545"/>
    </location>
</feature>
<feature type="transmembrane region" description="Helical" evidence="1">
    <location>
        <begin position="446"/>
        <end position="463"/>
    </location>
</feature>
<keyword evidence="3" id="KW-1185">Reference proteome</keyword>
<feature type="transmembrane region" description="Helical" evidence="1">
    <location>
        <begin position="483"/>
        <end position="500"/>
    </location>
</feature>
<feature type="transmembrane region" description="Helical" evidence="1">
    <location>
        <begin position="398"/>
        <end position="415"/>
    </location>
</feature>
<proteinExistence type="predicted"/>